<sequence length="420" mass="49353">MEAKETQEIFMRKENTLEILKGISREQVVQITCNITIVSICTVEILRNILEKELIKYELKFEKMNYDVAFTMRSNQKLIILDNSRYSKELCRCSSILSGCYGMYNLAKQLNFVNHRIVWPFLVAHEFNVTYDFTKEYCSWCSDIGAELVSQAKRTKKVNNMGIEQVELITLPFIYESSLFDAIQNDLKTVCKKKLFSGQNKENKANCNRKIYEFLAKEGISIAVAHETYKNIDYEQNENMEYIFGTETSLIFVHEHSFKIRPIEHYILISHFLHNNNPLNAFFSLSKKEYYMNTGYLNMIMTLMNTFKNLAKGMKKVENTMIFFEKLKTDHFVSETDQIDTNVLFILLKMTRIYLRFKFENDFDHVLVLKGNDVIYLVSIAVGFEGISHDKVLERDDIYIKIKKNDLKQVLRDALLKDDE</sequence>
<evidence type="ECO:0000313" key="2">
    <source>
        <dbReference type="Proteomes" id="UP000192639"/>
    </source>
</evidence>
<comment type="caution">
    <text evidence="1">The sequence shown here is derived from an EMBL/GenBank/DDBJ whole genome shotgun (WGS) entry which is preliminary data.</text>
</comment>
<dbReference type="VEuPathDB" id="MicrosporidiaDB:ECANGB1_1278"/>
<organism evidence="1 2">
    <name type="scientific">Enterospora canceri</name>
    <dbReference type="NCBI Taxonomy" id="1081671"/>
    <lineage>
        <taxon>Eukaryota</taxon>
        <taxon>Fungi</taxon>
        <taxon>Fungi incertae sedis</taxon>
        <taxon>Microsporidia</taxon>
        <taxon>Enterocytozoonidae</taxon>
        <taxon>Enterospora</taxon>
    </lineage>
</organism>
<dbReference type="Proteomes" id="UP000192639">
    <property type="component" value="Unassembled WGS sequence"/>
</dbReference>
<dbReference type="EMBL" id="LWDP01000036">
    <property type="protein sequence ID" value="ORD93983.1"/>
    <property type="molecule type" value="Genomic_DNA"/>
</dbReference>
<evidence type="ECO:0000313" key="1">
    <source>
        <dbReference type="EMBL" id="ORD93983.1"/>
    </source>
</evidence>
<dbReference type="OrthoDB" id="2194671at2759"/>
<accession>A0A1Y1S6C8</accession>
<gene>
    <name evidence="1" type="ORF">ECANGB1_1278</name>
</gene>
<reference evidence="1 2" key="1">
    <citation type="journal article" date="2017" name="Environ. Microbiol.">
        <title>Decay of the glycolytic pathway and adaptation to intranuclear parasitism within Enterocytozoonidae microsporidia.</title>
        <authorList>
            <person name="Wiredu Boakye D."/>
            <person name="Jaroenlak P."/>
            <person name="Prachumwat A."/>
            <person name="Williams T.A."/>
            <person name="Bateman K.S."/>
            <person name="Itsathitphaisarn O."/>
            <person name="Sritunyalucksana K."/>
            <person name="Paszkiewicz K.H."/>
            <person name="Moore K.A."/>
            <person name="Stentiford G.D."/>
            <person name="Williams B.A."/>
        </authorList>
    </citation>
    <scope>NUCLEOTIDE SEQUENCE [LARGE SCALE GENOMIC DNA]</scope>
    <source>
        <strain evidence="1 2">GB1</strain>
    </source>
</reference>
<protein>
    <submittedName>
        <fullName evidence="1">Uncharacterized protein</fullName>
    </submittedName>
</protein>
<name>A0A1Y1S6C8_9MICR</name>
<proteinExistence type="predicted"/>
<keyword evidence="2" id="KW-1185">Reference proteome</keyword>
<dbReference type="AlphaFoldDB" id="A0A1Y1S6C8"/>